<dbReference type="GO" id="GO:0008234">
    <property type="term" value="F:cysteine-type peptidase activity"/>
    <property type="evidence" value="ECO:0007669"/>
    <property type="project" value="InterPro"/>
</dbReference>
<keyword evidence="2" id="KW-0812">Transmembrane</keyword>
<dbReference type="GO" id="GO:0006508">
    <property type="term" value="P:proteolysis"/>
    <property type="evidence" value="ECO:0007669"/>
    <property type="project" value="InterPro"/>
</dbReference>
<dbReference type="SMART" id="SM00645">
    <property type="entry name" value="Pept_C1"/>
    <property type="match status" value="1"/>
</dbReference>
<dbReference type="PROSITE" id="PS00639">
    <property type="entry name" value="THIOL_PROTEASE_HIS"/>
    <property type="match status" value="1"/>
</dbReference>
<dbReference type="PANTHER" id="PTHR12411">
    <property type="entry name" value="CYSTEINE PROTEASE FAMILY C1-RELATED"/>
    <property type="match status" value="1"/>
</dbReference>
<organism evidence="5 6">
    <name type="scientific">Phytophthora pseudosyringae</name>
    <dbReference type="NCBI Taxonomy" id="221518"/>
    <lineage>
        <taxon>Eukaryota</taxon>
        <taxon>Sar</taxon>
        <taxon>Stramenopiles</taxon>
        <taxon>Oomycota</taxon>
        <taxon>Peronosporomycetes</taxon>
        <taxon>Peronosporales</taxon>
        <taxon>Peronosporaceae</taxon>
        <taxon>Phytophthora</taxon>
    </lineage>
</organism>
<dbReference type="EMBL" id="JAGDFM010000010">
    <property type="protein sequence ID" value="KAG7392496.1"/>
    <property type="molecule type" value="Genomic_DNA"/>
</dbReference>
<dbReference type="InterPro" id="IPR039417">
    <property type="entry name" value="Peptidase_C1A_papain-like"/>
</dbReference>
<accession>A0A8T1WGE9</accession>
<dbReference type="InterPro" id="IPR000169">
    <property type="entry name" value="Pept_cys_AS"/>
</dbReference>
<dbReference type="AlphaFoldDB" id="A0A8T1WGE9"/>
<feature type="chain" id="PRO_5035914298" description="Peptidase C1A papain C-terminal domain-containing protein" evidence="3">
    <location>
        <begin position="25"/>
        <end position="482"/>
    </location>
</feature>
<keyword evidence="1" id="KW-0865">Zymogen</keyword>
<name>A0A8T1WGE9_9STRA</name>
<comment type="caution">
    <text evidence="5">The sequence shown here is derived from an EMBL/GenBank/DDBJ whole genome shotgun (WGS) entry which is preliminary data.</text>
</comment>
<dbReference type="Proteomes" id="UP000694044">
    <property type="component" value="Unassembled WGS sequence"/>
</dbReference>
<gene>
    <name evidence="5" type="ORF">PHYPSEUDO_000184</name>
</gene>
<feature type="signal peptide" evidence="3">
    <location>
        <begin position="1"/>
        <end position="24"/>
    </location>
</feature>
<keyword evidence="2" id="KW-0472">Membrane</keyword>
<proteinExistence type="predicted"/>
<feature type="domain" description="Peptidase C1A papain C-terminal" evidence="4">
    <location>
        <begin position="151"/>
        <end position="422"/>
    </location>
</feature>
<keyword evidence="2" id="KW-1133">Transmembrane helix</keyword>
<feature type="transmembrane region" description="Helical" evidence="2">
    <location>
        <begin position="449"/>
        <end position="471"/>
    </location>
</feature>
<evidence type="ECO:0000259" key="4">
    <source>
        <dbReference type="SMART" id="SM00645"/>
    </source>
</evidence>
<dbReference type="InterPro" id="IPR013128">
    <property type="entry name" value="Peptidase_C1A"/>
</dbReference>
<evidence type="ECO:0000256" key="2">
    <source>
        <dbReference type="SAM" id="Phobius"/>
    </source>
</evidence>
<sequence>MVPSWTKLLALLAAAAAAPSITQAQDAATFGTLLSCGGARCLWAGRDGVAEPSDAMVTQFLQDEGMDAGPSEFRRRMEAHVDYLEQVHQHAAGRDWAFSYTMGVNSRHLYHEGSRALSPADFVQQEHRAAQRQQARRLSEQRILANSSLQYRETLNWCSTDNSHNQSICTDVKSQNQCGSCWAFAAADIIETAVAVSAGATPHSLSPQQFLECSSREMTATFDYCWADGGVDGSSWLQTKMIWGSKNNGCNGGMTHAAFADAAQLHWSLMSQLDLPYNEEDTSQASAATLANACDNSSTDDAAASISGWEQVVGLSCDQTSDSTELLKIALQQQPISVAINSGGSFDEYKGGIYTCPNDGDFASSGDINHAIVLVGYGSDGTTDYWVLKNSYGSSWGEKGFLRLAMDSKINCGLSVFPVIPTGALAGPAHTVVDGGGAVEFVGMSPNSWLVLGIAVGAVTLFLTVIGVIYASRQRSAFKETL</sequence>
<evidence type="ECO:0000313" key="5">
    <source>
        <dbReference type="EMBL" id="KAG7392496.1"/>
    </source>
</evidence>
<evidence type="ECO:0000256" key="1">
    <source>
        <dbReference type="ARBA" id="ARBA00023145"/>
    </source>
</evidence>
<dbReference type="InterPro" id="IPR000668">
    <property type="entry name" value="Peptidase_C1A_C"/>
</dbReference>
<protein>
    <recommendedName>
        <fullName evidence="4">Peptidase C1A papain C-terminal domain-containing protein</fullName>
    </recommendedName>
</protein>
<dbReference type="InterPro" id="IPR025660">
    <property type="entry name" value="Pept_his_AS"/>
</dbReference>
<evidence type="ECO:0000313" key="6">
    <source>
        <dbReference type="Proteomes" id="UP000694044"/>
    </source>
</evidence>
<evidence type="ECO:0000256" key="3">
    <source>
        <dbReference type="SAM" id="SignalP"/>
    </source>
</evidence>
<reference evidence="5" key="1">
    <citation type="submission" date="2021-02" db="EMBL/GenBank/DDBJ databases">
        <authorList>
            <person name="Palmer J.M."/>
        </authorList>
    </citation>
    <scope>NUCLEOTIDE SEQUENCE</scope>
    <source>
        <strain evidence="5">SCRP734</strain>
    </source>
</reference>
<keyword evidence="6" id="KW-1185">Reference proteome</keyword>
<dbReference type="Pfam" id="PF00112">
    <property type="entry name" value="Peptidase_C1"/>
    <property type="match status" value="1"/>
</dbReference>
<keyword evidence="3" id="KW-0732">Signal</keyword>
<dbReference type="CDD" id="cd02248">
    <property type="entry name" value="Peptidase_C1A"/>
    <property type="match status" value="1"/>
</dbReference>
<dbReference type="PROSITE" id="PS00139">
    <property type="entry name" value="THIOL_PROTEASE_CYS"/>
    <property type="match status" value="1"/>
</dbReference>
<dbReference type="OrthoDB" id="65740at2759"/>